<feature type="domain" description="Acyl-CoA dehydrogenase C-terminal" evidence="4">
    <location>
        <begin position="242"/>
        <end position="376"/>
    </location>
</feature>
<evidence type="ECO:0000259" key="4">
    <source>
        <dbReference type="Pfam" id="PF08028"/>
    </source>
</evidence>
<proteinExistence type="inferred from homology"/>
<dbReference type="InterPro" id="IPR009100">
    <property type="entry name" value="AcylCoA_DH/oxidase_NM_dom_sf"/>
</dbReference>
<evidence type="ECO:0000256" key="2">
    <source>
        <dbReference type="ARBA" id="ARBA00049661"/>
    </source>
</evidence>
<dbReference type="GO" id="GO:0050660">
    <property type="term" value="F:flavin adenine dinucleotide binding"/>
    <property type="evidence" value="ECO:0007669"/>
    <property type="project" value="InterPro"/>
</dbReference>
<dbReference type="InterPro" id="IPR050741">
    <property type="entry name" value="Acyl-CoA_dehydrogenase"/>
</dbReference>
<dbReference type="Proteomes" id="UP000664382">
    <property type="component" value="Unassembled WGS sequence"/>
</dbReference>
<name>A0A939SD87_9MICO</name>
<evidence type="ECO:0000313" key="5">
    <source>
        <dbReference type="EMBL" id="MBO1903103.1"/>
    </source>
</evidence>
<dbReference type="Gene3D" id="1.10.540.10">
    <property type="entry name" value="Acyl-CoA dehydrogenase/oxidase, N-terminal domain"/>
    <property type="match status" value="1"/>
</dbReference>
<dbReference type="InterPro" id="IPR013107">
    <property type="entry name" value="Acyl-CoA_DH_C"/>
</dbReference>
<dbReference type="Pfam" id="PF02771">
    <property type="entry name" value="Acyl-CoA_dh_N"/>
    <property type="match status" value="1"/>
</dbReference>
<dbReference type="GO" id="GO:0033539">
    <property type="term" value="P:fatty acid beta-oxidation using acyl-CoA dehydrogenase"/>
    <property type="evidence" value="ECO:0007669"/>
    <property type="project" value="TreeGrafter"/>
</dbReference>
<keyword evidence="1" id="KW-0560">Oxidoreductase</keyword>
<dbReference type="GO" id="GO:0016712">
    <property type="term" value="F:oxidoreductase activity, acting on paired donors, with incorporation or reduction of molecular oxygen, reduced flavin or flavoprotein as one donor, and incorporation of one atom of oxygen"/>
    <property type="evidence" value="ECO:0007669"/>
    <property type="project" value="TreeGrafter"/>
</dbReference>
<dbReference type="AlphaFoldDB" id="A0A939SD87"/>
<comment type="similarity">
    <text evidence="2">Belongs to the HpaH/HsaA monooxygenase family.</text>
</comment>
<dbReference type="InterPro" id="IPR013786">
    <property type="entry name" value="AcylCoA_DH/ox_N"/>
</dbReference>
<gene>
    <name evidence="5" type="ORF">J4H92_14255</name>
</gene>
<dbReference type="GO" id="GO:0005737">
    <property type="term" value="C:cytoplasm"/>
    <property type="evidence" value="ECO:0007669"/>
    <property type="project" value="TreeGrafter"/>
</dbReference>
<protein>
    <submittedName>
        <fullName evidence="5">Acyl-CoA dehydrogenase family protein</fullName>
    </submittedName>
</protein>
<dbReference type="InterPro" id="IPR036250">
    <property type="entry name" value="AcylCo_DH-like_C"/>
</dbReference>
<sequence>MTTTPPTGSDRVARALERYRDVLGAISDAAAAQEARRELPYAHVRELAARGFGALRLPEELGGAGLSPSEFSRVLVGLGTADSNYVQLFRSHFIYVEALLTAPASAQRDRWIGEVAKGALLGGAATERGATNSDRFSTSVTTAPDGRRLLNGTKFYSTGSLYADWVATIAEDESSGEVVHVVVRSGAEGVDLLDDWDGFGQRLTASGTSRFTDVEIESDWQLPETIALDSYATSWAQQFHLAALAGIARDAHRRVTGYVRERRRYFSQGRGELPKDDPVVQAVIGETSSAAYLAETLTEQIGAELDGLFDAIITRTVSPELEDHIELQVYRAQYLVVRAVLDATTRLFDVGGASALSGAQGWDRFWRNARTLASHNPIPYRLTALGDYELNGRSPFRAWFSGTDLSKRTAA</sequence>
<dbReference type="Pfam" id="PF08028">
    <property type="entry name" value="Acyl-CoA_dh_2"/>
    <property type="match status" value="1"/>
</dbReference>
<dbReference type="SUPFAM" id="SSF47203">
    <property type="entry name" value="Acyl-CoA dehydrogenase C-terminal domain-like"/>
    <property type="match status" value="1"/>
</dbReference>
<comment type="caution">
    <text evidence="5">The sequence shown here is derived from an EMBL/GenBank/DDBJ whole genome shotgun (WGS) entry which is preliminary data.</text>
</comment>
<dbReference type="GO" id="GO:0003995">
    <property type="term" value="F:acyl-CoA dehydrogenase activity"/>
    <property type="evidence" value="ECO:0007669"/>
    <property type="project" value="TreeGrafter"/>
</dbReference>
<keyword evidence="6" id="KW-1185">Reference proteome</keyword>
<accession>A0A939SD87</accession>
<dbReference type="RefSeq" id="WP_208098855.1">
    <property type="nucleotide sequence ID" value="NZ_JAGDYM010000017.1"/>
</dbReference>
<evidence type="ECO:0000256" key="1">
    <source>
        <dbReference type="ARBA" id="ARBA00023002"/>
    </source>
</evidence>
<dbReference type="InterPro" id="IPR037069">
    <property type="entry name" value="AcylCoA_DH/ox_N_sf"/>
</dbReference>
<feature type="domain" description="Acyl-CoA dehydrogenase/oxidase N-terminal" evidence="3">
    <location>
        <begin position="29"/>
        <end position="118"/>
    </location>
</feature>
<reference evidence="5" key="1">
    <citation type="submission" date="2021-03" db="EMBL/GenBank/DDBJ databases">
        <title>Leucobacter chromiisoli sp. nov., isolated from chromium-containing soil of chemical plant.</title>
        <authorList>
            <person name="Xu Z."/>
        </authorList>
    </citation>
    <scope>NUCLEOTIDE SEQUENCE</scope>
    <source>
        <strain evidence="5">S27</strain>
    </source>
</reference>
<organism evidence="5 6">
    <name type="scientific">Leucobacter weissii</name>
    <dbReference type="NCBI Taxonomy" id="1983706"/>
    <lineage>
        <taxon>Bacteria</taxon>
        <taxon>Bacillati</taxon>
        <taxon>Actinomycetota</taxon>
        <taxon>Actinomycetes</taxon>
        <taxon>Micrococcales</taxon>
        <taxon>Microbacteriaceae</taxon>
        <taxon>Leucobacter</taxon>
    </lineage>
</organism>
<evidence type="ECO:0000313" key="6">
    <source>
        <dbReference type="Proteomes" id="UP000664382"/>
    </source>
</evidence>
<dbReference type="InterPro" id="IPR046373">
    <property type="entry name" value="Acyl-CoA_Oxase/DH_mid-dom_sf"/>
</dbReference>
<dbReference type="PANTHER" id="PTHR48083:SF19">
    <property type="entry name" value="FLAVIN-DEPENDENT MONOOXYGENASE, OXYGENASE SUBUNIT HSAA"/>
    <property type="match status" value="1"/>
</dbReference>
<dbReference type="PANTHER" id="PTHR48083">
    <property type="entry name" value="MEDIUM-CHAIN SPECIFIC ACYL-COA DEHYDROGENASE, MITOCHONDRIAL-RELATED"/>
    <property type="match status" value="1"/>
</dbReference>
<dbReference type="Gene3D" id="1.20.140.10">
    <property type="entry name" value="Butyryl-CoA Dehydrogenase, subunit A, domain 3"/>
    <property type="match status" value="1"/>
</dbReference>
<dbReference type="Gene3D" id="2.40.110.10">
    <property type="entry name" value="Butyryl-CoA Dehydrogenase, subunit A, domain 2"/>
    <property type="match status" value="1"/>
</dbReference>
<evidence type="ECO:0000259" key="3">
    <source>
        <dbReference type="Pfam" id="PF02771"/>
    </source>
</evidence>
<dbReference type="EMBL" id="JAGDYM010000017">
    <property type="protein sequence ID" value="MBO1903103.1"/>
    <property type="molecule type" value="Genomic_DNA"/>
</dbReference>
<dbReference type="SUPFAM" id="SSF56645">
    <property type="entry name" value="Acyl-CoA dehydrogenase NM domain-like"/>
    <property type="match status" value="1"/>
</dbReference>
<dbReference type="PIRSF" id="PIRSF016578">
    <property type="entry name" value="HsaA"/>
    <property type="match status" value="1"/>
</dbReference>